<comment type="caution">
    <text evidence="3">The sequence shown here is derived from an EMBL/GenBank/DDBJ whole genome shotgun (WGS) entry which is preliminary data.</text>
</comment>
<evidence type="ECO:0000313" key="4">
    <source>
        <dbReference type="Proteomes" id="UP001578633"/>
    </source>
</evidence>
<feature type="transmembrane region" description="Helical" evidence="1">
    <location>
        <begin position="135"/>
        <end position="156"/>
    </location>
</feature>
<keyword evidence="1" id="KW-0472">Membrane</keyword>
<keyword evidence="4" id="KW-1185">Reference proteome</keyword>
<name>A0ABR3UXZ2_9PLEO</name>
<feature type="transmembrane region" description="Helical" evidence="1">
    <location>
        <begin position="26"/>
        <end position="45"/>
    </location>
</feature>
<feature type="transmembrane region" description="Helical" evidence="1">
    <location>
        <begin position="176"/>
        <end position="201"/>
    </location>
</feature>
<keyword evidence="1" id="KW-1133">Transmembrane helix</keyword>
<sequence>MKLPLAYISTRSTSNGGLDRADTIRIVSWTVLVITLIAFGARQIIKGFVFRKVTIDDLFIFLAFSFGIGLSATTVISSFEGLGTAGPLTLDQTDLLMRGYYASEIFYIAAIGFAKLSILVLFYNIVILQRIIRRIVMAFGILVSAWTIASVTATAFQCELPQPWDITSPRCSNQHAFWIVYCIVDMSTEVAIVVFSVYLVAYLQSYRPAILNTGFGFRQSCHKVMYASAS</sequence>
<reference evidence="3 4" key="1">
    <citation type="submission" date="2024-09" db="EMBL/GenBank/DDBJ databases">
        <title>T2T genomes of carrot and Alternaria dauci and their utility for understanding host-pathogen interaction during carrot leaf blight disease.</title>
        <authorList>
            <person name="Liu W."/>
            <person name="Xu S."/>
            <person name="Ou C."/>
            <person name="Liu X."/>
            <person name="Zhuang F."/>
            <person name="Deng X.W."/>
        </authorList>
    </citation>
    <scope>NUCLEOTIDE SEQUENCE [LARGE SCALE GENOMIC DNA]</scope>
    <source>
        <strain evidence="3 4">A2016</strain>
    </source>
</reference>
<keyword evidence="1" id="KW-0812">Transmembrane</keyword>
<accession>A0ABR3UXZ2</accession>
<feature type="transmembrane region" description="Helical" evidence="1">
    <location>
        <begin position="99"/>
        <end position="123"/>
    </location>
</feature>
<dbReference type="Proteomes" id="UP001578633">
    <property type="component" value="Chromosome 1"/>
</dbReference>
<organism evidence="3 4">
    <name type="scientific">Alternaria dauci</name>
    <dbReference type="NCBI Taxonomy" id="48095"/>
    <lineage>
        <taxon>Eukaryota</taxon>
        <taxon>Fungi</taxon>
        <taxon>Dikarya</taxon>
        <taxon>Ascomycota</taxon>
        <taxon>Pezizomycotina</taxon>
        <taxon>Dothideomycetes</taxon>
        <taxon>Pleosporomycetidae</taxon>
        <taxon>Pleosporales</taxon>
        <taxon>Pleosporineae</taxon>
        <taxon>Pleosporaceae</taxon>
        <taxon>Alternaria</taxon>
        <taxon>Alternaria sect. Porri</taxon>
    </lineage>
</organism>
<feature type="domain" description="Rhodopsin" evidence="2">
    <location>
        <begin position="42"/>
        <end position="205"/>
    </location>
</feature>
<evidence type="ECO:0000259" key="2">
    <source>
        <dbReference type="Pfam" id="PF20684"/>
    </source>
</evidence>
<evidence type="ECO:0000256" key="1">
    <source>
        <dbReference type="SAM" id="Phobius"/>
    </source>
</evidence>
<evidence type="ECO:0000313" key="3">
    <source>
        <dbReference type="EMBL" id="KAL1801315.1"/>
    </source>
</evidence>
<feature type="transmembrane region" description="Helical" evidence="1">
    <location>
        <begin position="57"/>
        <end position="79"/>
    </location>
</feature>
<gene>
    <name evidence="3" type="ORF">ACET3X_001657</name>
</gene>
<dbReference type="EMBL" id="JBHGVX010000001">
    <property type="protein sequence ID" value="KAL1801315.1"/>
    <property type="molecule type" value="Genomic_DNA"/>
</dbReference>
<dbReference type="PANTHER" id="PTHR38794">
    <property type="entry name" value="INTEGRAL MEMBRANE PROTEIN"/>
    <property type="match status" value="1"/>
</dbReference>
<proteinExistence type="predicted"/>
<dbReference type="RefSeq" id="XP_069311899.1">
    <property type="nucleotide sequence ID" value="XM_069446972.1"/>
</dbReference>
<dbReference type="Pfam" id="PF20684">
    <property type="entry name" value="Fung_rhodopsin"/>
    <property type="match status" value="1"/>
</dbReference>
<dbReference type="PANTHER" id="PTHR38794:SF1">
    <property type="entry name" value="INTEGRAL MEMBRANE PROTEIN"/>
    <property type="match status" value="1"/>
</dbReference>
<dbReference type="InterPro" id="IPR049326">
    <property type="entry name" value="Rhodopsin_dom_fungi"/>
</dbReference>
<dbReference type="GeneID" id="96081979"/>
<protein>
    <recommendedName>
        <fullName evidence="2">Rhodopsin domain-containing protein</fullName>
    </recommendedName>
</protein>